<dbReference type="EMBL" id="CP110615">
    <property type="protein sequence ID" value="UZJ23716.1"/>
    <property type="molecule type" value="Genomic_DNA"/>
</dbReference>
<organism evidence="2 3">
    <name type="scientific">Rhodococcus antarcticus</name>
    <dbReference type="NCBI Taxonomy" id="2987751"/>
    <lineage>
        <taxon>Bacteria</taxon>
        <taxon>Bacillati</taxon>
        <taxon>Actinomycetota</taxon>
        <taxon>Actinomycetes</taxon>
        <taxon>Mycobacteriales</taxon>
        <taxon>Nocardiaceae</taxon>
        <taxon>Rhodococcus</taxon>
    </lineage>
</organism>
<gene>
    <name evidence="2" type="ORF">RHODO2019_10905</name>
</gene>
<accession>A0ABY6NWF6</accession>
<sequence length="85" mass="9834">MQRLPDDSLTTALRMGGRDHFQWGLDRHLLASFYDAQNLNTKATGQWKKGKAPDFPAWPRPDTTSERGEKKRVSVKDIYAKFARR</sequence>
<evidence type="ECO:0000313" key="3">
    <source>
        <dbReference type="Proteomes" id="UP001164965"/>
    </source>
</evidence>
<evidence type="ECO:0000313" key="2">
    <source>
        <dbReference type="EMBL" id="UZJ23716.1"/>
    </source>
</evidence>
<proteinExistence type="predicted"/>
<name>A0ABY6NWF6_9NOCA</name>
<dbReference type="Proteomes" id="UP001164965">
    <property type="component" value="Chromosome"/>
</dbReference>
<protein>
    <submittedName>
        <fullName evidence="2">Uncharacterized protein</fullName>
    </submittedName>
</protein>
<reference evidence="2" key="1">
    <citation type="submission" date="2022-10" db="EMBL/GenBank/DDBJ databases">
        <title>Rhodococcus sp.75.</title>
        <authorList>
            <person name="Sun M."/>
        </authorList>
    </citation>
    <scope>NUCLEOTIDE SEQUENCE</scope>
    <source>
        <strain evidence="2">75</strain>
    </source>
</reference>
<evidence type="ECO:0000256" key="1">
    <source>
        <dbReference type="SAM" id="MobiDB-lite"/>
    </source>
</evidence>
<keyword evidence="3" id="KW-1185">Reference proteome</keyword>
<dbReference type="RefSeq" id="WP_265381824.1">
    <property type="nucleotide sequence ID" value="NZ_CP110615.1"/>
</dbReference>
<feature type="region of interest" description="Disordered" evidence="1">
    <location>
        <begin position="42"/>
        <end position="70"/>
    </location>
</feature>